<accession>A0AAW0ZWE2</accession>
<feature type="region of interest" description="Disordered" evidence="1">
    <location>
        <begin position="1"/>
        <end position="29"/>
    </location>
</feature>
<sequence length="87" mass="10023">MEAMLQSLIPSDTTNNETQWQRNIRSRTEISPDIEDTPLFTTAETEKAVRTLGNKKAPGHDFIEPEIVKQAWPVMQNEFKDTFNKCL</sequence>
<reference evidence="2 3" key="1">
    <citation type="submission" date="2024-05" db="EMBL/GenBank/DDBJ databases">
        <title>The nuclear and mitochondrial genome assemblies of Tetragonisca angustula (Apidae: Meliponini), a tiny yet remarkable pollinator in the Neotropics.</title>
        <authorList>
            <person name="Ferrari R."/>
            <person name="Ricardo P.C."/>
            <person name="Dias F.C."/>
            <person name="Araujo N.S."/>
            <person name="Soares D.O."/>
            <person name="Zhou Q.-S."/>
            <person name="Zhu C.-D."/>
            <person name="Coutinho L."/>
            <person name="Airas M.C."/>
            <person name="Batista T.M."/>
        </authorList>
    </citation>
    <scope>NUCLEOTIDE SEQUENCE [LARGE SCALE GENOMIC DNA]</scope>
    <source>
        <strain evidence="2">ASF017062</strain>
        <tissue evidence="2">Abdomen</tissue>
    </source>
</reference>
<evidence type="ECO:0000313" key="2">
    <source>
        <dbReference type="EMBL" id="KAK9301911.1"/>
    </source>
</evidence>
<name>A0AAW0ZWE2_9HYME</name>
<protein>
    <submittedName>
        <fullName evidence="2">Uncharacterized protein</fullName>
    </submittedName>
</protein>
<dbReference type="EMBL" id="JAWNGG020000103">
    <property type="protein sequence ID" value="KAK9301911.1"/>
    <property type="molecule type" value="Genomic_DNA"/>
</dbReference>
<evidence type="ECO:0000313" key="3">
    <source>
        <dbReference type="Proteomes" id="UP001432146"/>
    </source>
</evidence>
<gene>
    <name evidence="2" type="ORF">QLX08_005909</name>
</gene>
<evidence type="ECO:0000256" key="1">
    <source>
        <dbReference type="SAM" id="MobiDB-lite"/>
    </source>
</evidence>
<proteinExistence type="predicted"/>
<organism evidence="2 3">
    <name type="scientific">Tetragonisca angustula</name>
    <dbReference type="NCBI Taxonomy" id="166442"/>
    <lineage>
        <taxon>Eukaryota</taxon>
        <taxon>Metazoa</taxon>
        <taxon>Ecdysozoa</taxon>
        <taxon>Arthropoda</taxon>
        <taxon>Hexapoda</taxon>
        <taxon>Insecta</taxon>
        <taxon>Pterygota</taxon>
        <taxon>Neoptera</taxon>
        <taxon>Endopterygota</taxon>
        <taxon>Hymenoptera</taxon>
        <taxon>Apocrita</taxon>
        <taxon>Aculeata</taxon>
        <taxon>Apoidea</taxon>
        <taxon>Anthophila</taxon>
        <taxon>Apidae</taxon>
        <taxon>Tetragonisca</taxon>
    </lineage>
</organism>
<keyword evidence="3" id="KW-1185">Reference proteome</keyword>
<dbReference type="Proteomes" id="UP001432146">
    <property type="component" value="Unassembled WGS sequence"/>
</dbReference>
<comment type="caution">
    <text evidence="2">The sequence shown here is derived from an EMBL/GenBank/DDBJ whole genome shotgun (WGS) entry which is preliminary data.</text>
</comment>
<dbReference type="AlphaFoldDB" id="A0AAW0ZWE2"/>
<feature type="compositionally biased region" description="Polar residues" evidence="1">
    <location>
        <begin position="8"/>
        <end position="23"/>
    </location>
</feature>